<dbReference type="Proteomes" id="UP000199032">
    <property type="component" value="Unassembled WGS sequence"/>
</dbReference>
<dbReference type="Pfam" id="PF02630">
    <property type="entry name" value="SCO1-SenC"/>
    <property type="match status" value="1"/>
</dbReference>
<feature type="binding site" evidence="2">
    <location>
        <position position="74"/>
    </location>
    <ligand>
        <name>Cu cation</name>
        <dbReference type="ChEBI" id="CHEBI:23378"/>
    </ligand>
</feature>
<keyword evidence="2" id="KW-0186">Copper</keyword>
<reference evidence="4 5" key="1">
    <citation type="submission" date="2015-10" db="EMBL/GenBank/DDBJ databases">
        <authorList>
            <person name="Gilbert D.G."/>
        </authorList>
    </citation>
    <scope>NUCLEOTIDE SEQUENCE [LARGE SCALE GENOMIC DNA]</scope>
    <source>
        <strain evidence="4">COMA1</strain>
    </source>
</reference>
<dbReference type="GO" id="GO:0046872">
    <property type="term" value="F:metal ion binding"/>
    <property type="evidence" value="ECO:0007669"/>
    <property type="project" value="UniProtKB-KW"/>
</dbReference>
<dbReference type="InterPro" id="IPR036249">
    <property type="entry name" value="Thioredoxin-like_sf"/>
</dbReference>
<dbReference type="PANTHER" id="PTHR12151:SF25">
    <property type="entry name" value="LINALOOL DEHYDRATASE_ISOMERASE DOMAIN-CONTAINING PROTEIN"/>
    <property type="match status" value="1"/>
</dbReference>
<gene>
    <name evidence="4" type="ORF">COMA1_80049</name>
</gene>
<evidence type="ECO:0000256" key="2">
    <source>
        <dbReference type="PIRSR" id="PIRSR603782-1"/>
    </source>
</evidence>
<dbReference type="PANTHER" id="PTHR12151">
    <property type="entry name" value="ELECTRON TRANSPORT PROTIN SCO1/SENC FAMILY MEMBER"/>
    <property type="match status" value="1"/>
</dbReference>
<protein>
    <recommendedName>
        <fullName evidence="6">SCO family protein</fullName>
    </recommendedName>
</protein>
<dbReference type="OrthoDB" id="8550465at2"/>
<evidence type="ECO:0000256" key="3">
    <source>
        <dbReference type="PIRSR" id="PIRSR603782-2"/>
    </source>
</evidence>
<comment type="similarity">
    <text evidence="1">Belongs to the SCO1/2 family.</text>
</comment>
<dbReference type="InterPro" id="IPR003782">
    <property type="entry name" value="SCO1/SenC"/>
</dbReference>
<evidence type="ECO:0008006" key="6">
    <source>
        <dbReference type="Google" id="ProtNLM"/>
    </source>
</evidence>
<dbReference type="AlphaFoldDB" id="A0A0S4LQD7"/>
<dbReference type="RefSeq" id="WP_090751249.1">
    <property type="nucleotide sequence ID" value="NZ_CZQA01000014.1"/>
</dbReference>
<feature type="binding site" evidence="2">
    <location>
        <position position="70"/>
    </location>
    <ligand>
        <name>Cu cation</name>
        <dbReference type="ChEBI" id="CHEBI:23378"/>
    </ligand>
</feature>
<dbReference type="CDD" id="cd02968">
    <property type="entry name" value="SCO"/>
    <property type="match status" value="1"/>
</dbReference>
<sequence>MIPSIWLLRILCLSVLCLQGLILIRVTVAGESTTVRLPTVALVDQENRAQLLDRLLEGRTVVIDFVFTSCKTSCSILSAIMAQVEKDVRDRLGDELVLVSLTVDPANDTPVQLKDYAGRFATTAHWYWLTGTVPDVKQALRAFNVPVFGRPEDHPPIMMAGNLRTGKWQRWVGIPDPHDVAKTALLMVGAQ</sequence>
<dbReference type="SUPFAM" id="SSF52833">
    <property type="entry name" value="Thioredoxin-like"/>
    <property type="match status" value="1"/>
</dbReference>
<feature type="disulfide bond" description="Redox-active" evidence="3">
    <location>
        <begin position="70"/>
        <end position="74"/>
    </location>
</feature>
<keyword evidence="5" id="KW-1185">Reference proteome</keyword>
<name>A0A0S4LQD7_9BACT</name>
<evidence type="ECO:0000313" key="4">
    <source>
        <dbReference type="EMBL" id="CUS39487.1"/>
    </source>
</evidence>
<organism evidence="4 5">
    <name type="scientific">Candidatus Nitrospira nitrosa</name>
    <dbReference type="NCBI Taxonomy" id="1742972"/>
    <lineage>
        <taxon>Bacteria</taxon>
        <taxon>Pseudomonadati</taxon>
        <taxon>Nitrospirota</taxon>
        <taxon>Nitrospiria</taxon>
        <taxon>Nitrospirales</taxon>
        <taxon>Nitrospiraceae</taxon>
        <taxon>Nitrospira</taxon>
    </lineage>
</organism>
<dbReference type="STRING" id="1742972.COMA1_80049"/>
<evidence type="ECO:0000256" key="1">
    <source>
        <dbReference type="ARBA" id="ARBA00010996"/>
    </source>
</evidence>
<evidence type="ECO:0000313" key="5">
    <source>
        <dbReference type="Proteomes" id="UP000199032"/>
    </source>
</evidence>
<dbReference type="EMBL" id="CZQA01000014">
    <property type="protein sequence ID" value="CUS39487.1"/>
    <property type="molecule type" value="Genomic_DNA"/>
</dbReference>
<keyword evidence="3" id="KW-1015">Disulfide bond</keyword>
<keyword evidence="2" id="KW-0479">Metal-binding</keyword>
<proteinExistence type="inferred from homology"/>
<dbReference type="Gene3D" id="3.40.30.10">
    <property type="entry name" value="Glutaredoxin"/>
    <property type="match status" value="1"/>
</dbReference>
<accession>A0A0S4LQD7</accession>